<gene>
    <name evidence="2" type="ORF">MIND_00772400</name>
</gene>
<dbReference type="InterPro" id="IPR032675">
    <property type="entry name" value="LRR_dom_sf"/>
</dbReference>
<reference evidence="2" key="1">
    <citation type="submission" date="2020-05" db="EMBL/GenBank/DDBJ databases">
        <title>Mycena genomes resolve the evolution of fungal bioluminescence.</title>
        <authorList>
            <person name="Tsai I.J."/>
        </authorList>
    </citation>
    <scope>NUCLEOTIDE SEQUENCE</scope>
    <source>
        <strain evidence="2">171206Taipei</strain>
    </source>
</reference>
<sequence length="462" mass="51869">MMPKKPKSQRPKVKPAPSPFDSLPVEIVVGIFMHCLPEPRMIDPMNRALAPRLLMRVCRGWRQIASSAPLLWYRFRVKLNEPVWNGLELTAILERSAGLPLHITLYNPIQTASIKRVGHLTALSRYCERISHLALDMSVSAFDAFDAYWGKHHEDAKFSSVEELSLPEIYQPVSLTNTIHIFTDASRLKRASLFAFTPQLVAFPCANLVRFDGRAYTIQELASLFFATPNLTECTIHLDLNPINPGLLALPITHTALQHLRVSGNWYNGTAMSDVLLSWNFPALQSLEIQHGVLGEESDRVIASFAQRSLMLQQLSLNIPPRGMTEFVRSFYTPFPSLHTLTVRHISYGFLEMFFEAFAVDSTFLPGVSVLHFPYMDCVIMLTSLMKEAGPGILKRRALQPSDCALEGLVVTSEKLPAGMNFKGLGEGMPKEGLDVLRELRKNGLNVSITWNTVKESSEFVF</sequence>
<evidence type="ECO:0000313" key="3">
    <source>
        <dbReference type="Proteomes" id="UP000636479"/>
    </source>
</evidence>
<dbReference type="InterPro" id="IPR001810">
    <property type="entry name" value="F-box_dom"/>
</dbReference>
<protein>
    <recommendedName>
        <fullName evidence="1">F-box domain-containing protein</fullName>
    </recommendedName>
</protein>
<dbReference type="AlphaFoldDB" id="A0A8H6SMI1"/>
<name>A0A8H6SMI1_9AGAR</name>
<evidence type="ECO:0000259" key="1">
    <source>
        <dbReference type="Pfam" id="PF12937"/>
    </source>
</evidence>
<dbReference type="Pfam" id="PF12937">
    <property type="entry name" value="F-box-like"/>
    <property type="match status" value="1"/>
</dbReference>
<organism evidence="2 3">
    <name type="scientific">Mycena indigotica</name>
    <dbReference type="NCBI Taxonomy" id="2126181"/>
    <lineage>
        <taxon>Eukaryota</taxon>
        <taxon>Fungi</taxon>
        <taxon>Dikarya</taxon>
        <taxon>Basidiomycota</taxon>
        <taxon>Agaricomycotina</taxon>
        <taxon>Agaricomycetes</taxon>
        <taxon>Agaricomycetidae</taxon>
        <taxon>Agaricales</taxon>
        <taxon>Marasmiineae</taxon>
        <taxon>Mycenaceae</taxon>
        <taxon>Mycena</taxon>
    </lineage>
</organism>
<comment type="caution">
    <text evidence="2">The sequence shown here is derived from an EMBL/GenBank/DDBJ whole genome shotgun (WGS) entry which is preliminary data.</text>
</comment>
<dbReference type="SUPFAM" id="SSF52047">
    <property type="entry name" value="RNI-like"/>
    <property type="match status" value="1"/>
</dbReference>
<dbReference type="GeneID" id="59346931"/>
<dbReference type="Proteomes" id="UP000636479">
    <property type="component" value="Unassembled WGS sequence"/>
</dbReference>
<dbReference type="Gene3D" id="3.80.10.10">
    <property type="entry name" value="Ribonuclease Inhibitor"/>
    <property type="match status" value="1"/>
</dbReference>
<dbReference type="Gene3D" id="1.20.1280.50">
    <property type="match status" value="1"/>
</dbReference>
<dbReference type="OrthoDB" id="2269034at2759"/>
<accession>A0A8H6SMI1</accession>
<feature type="domain" description="F-box" evidence="1">
    <location>
        <begin position="20"/>
        <end position="76"/>
    </location>
</feature>
<evidence type="ECO:0000313" key="2">
    <source>
        <dbReference type="EMBL" id="KAF7302059.1"/>
    </source>
</evidence>
<proteinExistence type="predicted"/>
<dbReference type="InterPro" id="IPR036047">
    <property type="entry name" value="F-box-like_dom_sf"/>
</dbReference>
<dbReference type="SUPFAM" id="SSF81383">
    <property type="entry name" value="F-box domain"/>
    <property type="match status" value="1"/>
</dbReference>
<keyword evidence="3" id="KW-1185">Reference proteome</keyword>
<dbReference type="RefSeq" id="XP_037220059.1">
    <property type="nucleotide sequence ID" value="XM_037364415.1"/>
</dbReference>
<dbReference type="EMBL" id="JACAZF010000006">
    <property type="protein sequence ID" value="KAF7302059.1"/>
    <property type="molecule type" value="Genomic_DNA"/>
</dbReference>